<dbReference type="EMBL" id="JAJJMN010000001">
    <property type="protein sequence ID" value="MCC9019406.1"/>
    <property type="molecule type" value="Genomic_DNA"/>
</dbReference>
<evidence type="ECO:0000313" key="1">
    <source>
        <dbReference type="EMBL" id="MCC9019406.1"/>
    </source>
</evidence>
<organism evidence="1 2">
    <name type="scientific">Flavobacterium lipolyticum</name>
    <dbReference type="NCBI Taxonomy" id="2893754"/>
    <lineage>
        <taxon>Bacteria</taxon>
        <taxon>Pseudomonadati</taxon>
        <taxon>Bacteroidota</taxon>
        <taxon>Flavobacteriia</taxon>
        <taxon>Flavobacteriales</taxon>
        <taxon>Flavobacteriaceae</taxon>
        <taxon>Flavobacterium</taxon>
    </lineage>
</organism>
<reference evidence="1" key="1">
    <citation type="submission" date="2021-11" db="EMBL/GenBank/DDBJ databases">
        <title>Description of novel Flavobacterium species.</title>
        <authorList>
            <person name="Saticioglu I.B."/>
            <person name="Ay H."/>
            <person name="Altun S."/>
            <person name="Duman M."/>
        </authorList>
    </citation>
    <scope>NUCLEOTIDE SEQUENCE</scope>
    <source>
        <strain evidence="1">F-126</strain>
    </source>
</reference>
<accession>A0ABS8M3L8</accession>
<evidence type="ECO:0000313" key="2">
    <source>
        <dbReference type="Proteomes" id="UP001430700"/>
    </source>
</evidence>
<keyword evidence="2" id="KW-1185">Reference proteome</keyword>
<comment type="caution">
    <text evidence="1">The sequence shown here is derived from an EMBL/GenBank/DDBJ whole genome shotgun (WGS) entry which is preliminary data.</text>
</comment>
<gene>
    <name evidence="1" type="ORF">LNQ34_16660</name>
</gene>
<protein>
    <submittedName>
        <fullName evidence="1">Uncharacterized protein</fullName>
    </submittedName>
</protein>
<sequence>MKRNYENLILALAKCAEDWWLPYDDSIGMINNAIDNGMINKRDLVKNFIEAVNDVNFNWMDLAKESQLLITPEAYRNVEIKNYVKLLLYDYLVPEKIITKEELDNLNKTVENILQKYTLNDGWILAYDLFDELKEQDQFTDLEYYNLWKLSFSKRRILQKYIEGKEIEIGYLKYNDLEKLV</sequence>
<proteinExistence type="predicted"/>
<name>A0ABS8M3L8_9FLAO</name>
<dbReference type="RefSeq" id="WP_230000510.1">
    <property type="nucleotide sequence ID" value="NZ_JAJJMN010000001.1"/>
</dbReference>
<dbReference type="Proteomes" id="UP001430700">
    <property type="component" value="Unassembled WGS sequence"/>
</dbReference>